<dbReference type="AlphaFoldDB" id="A0A370I7R0"/>
<name>A0A370I7R0_9NOCA</name>
<proteinExistence type="predicted"/>
<protein>
    <recommendedName>
        <fullName evidence="3">Heavy-metal-associated domain-containing protein</fullName>
    </recommendedName>
</protein>
<dbReference type="Proteomes" id="UP000254869">
    <property type="component" value="Unassembled WGS sequence"/>
</dbReference>
<dbReference type="EMBL" id="QQBC01000004">
    <property type="protein sequence ID" value="RDI66763.1"/>
    <property type="molecule type" value="Genomic_DNA"/>
</dbReference>
<reference evidence="1 2" key="1">
    <citation type="submission" date="2018-07" db="EMBL/GenBank/DDBJ databases">
        <title>Genomic Encyclopedia of Type Strains, Phase IV (KMG-IV): sequencing the most valuable type-strain genomes for metagenomic binning, comparative biology and taxonomic classification.</title>
        <authorList>
            <person name="Goeker M."/>
        </authorList>
    </citation>
    <scope>NUCLEOTIDE SEQUENCE [LARGE SCALE GENOMIC DNA]</scope>
    <source>
        <strain evidence="1 2">DSM 44290</strain>
    </source>
</reference>
<evidence type="ECO:0000313" key="1">
    <source>
        <dbReference type="EMBL" id="RDI66763.1"/>
    </source>
</evidence>
<organism evidence="1 2">
    <name type="scientific">Nocardia pseudobrasiliensis</name>
    <dbReference type="NCBI Taxonomy" id="45979"/>
    <lineage>
        <taxon>Bacteria</taxon>
        <taxon>Bacillati</taxon>
        <taxon>Actinomycetota</taxon>
        <taxon>Actinomycetes</taxon>
        <taxon>Mycobacteriales</taxon>
        <taxon>Nocardiaceae</taxon>
        <taxon>Nocardia</taxon>
    </lineage>
</organism>
<accession>A0A370I7R0</accession>
<dbReference type="RefSeq" id="WP_067994425.1">
    <property type="nucleotide sequence ID" value="NZ_QQBC01000004.1"/>
</dbReference>
<evidence type="ECO:0008006" key="3">
    <source>
        <dbReference type="Google" id="ProtNLM"/>
    </source>
</evidence>
<dbReference type="STRING" id="1210086.GCA_001613105_01710"/>
<sequence>MNDRLRFAAFGGGLVVLFGAAFGLGALLGDRTDPAPGHDESHTTQAGETVNTGLQTTQAGYTLTDISAPAEPNHPGALSFRIGGPNEAPVTKFTDLHEKQLHLIVVRSDAAHYRHVHPRLAADGTWSIDWKWDEPGTYRVFADFAPVDGPGELVLSRTVTVAGATAPRPLPAPSRIAEVDGYTLTLDGELSTGGGELRFTVARDGQPVTDLQPYLGAYGHLVALRGSDLAYLHVHPEGEVGSIPAGPQVAFHAQAPSAGTYRLYLDFAHGGSVHTAEFTVEAVESAAAGAGHGHHGGGHQ</sequence>
<evidence type="ECO:0000313" key="2">
    <source>
        <dbReference type="Proteomes" id="UP000254869"/>
    </source>
</evidence>
<comment type="caution">
    <text evidence="1">The sequence shown here is derived from an EMBL/GenBank/DDBJ whole genome shotgun (WGS) entry which is preliminary data.</text>
</comment>
<gene>
    <name evidence="1" type="ORF">DFR76_104514</name>
</gene>
<keyword evidence="2" id="KW-1185">Reference proteome</keyword>